<reference evidence="1 2" key="1">
    <citation type="submission" date="2019-07" db="EMBL/GenBank/DDBJ databases">
        <title>Genome sequencing of the stress-tolerant strain Azospirillum brasilense Az19.</title>
        <authorList>
            <person name="Maroniche G.A."/>
            <person name="Garcia J.E."/>
            <person name="Pagnussat L."/>
            <person name="Amenta M."/>
            <person name="Creus C.M."/>
        </authorList>
    </citation>
    <scope>NUCLEOTIDE SEQUENCE [LARGE SCALE GENOMIC DNA]</scope>
    <source>
        <strain evidence="1 2">Az19</strain>
    </source>
</reference>
<gene>
    <name evidence="1" type="ORF">FH063_005420</name>
</gene>
<comment type="caution">
    <text evidence="1">The sequence shown here is derived from an EMBL/GenBank/DDBJ whole genome shotgun (WGS) entry which is preliminary data.</text>
</comment>
<evidence type="ECO:0000313" key="1">
    <source>
        <dbReference type="EMBL" id="KAA1055649.1"/>
    </source>
</evidence>
<name>A0A5B0KUB0_9PROT</name>
<dbReference type="AlphaFoldDB" id="A0A5B0KUB0"/>
<dbReference type="Proteomes" id="UP000325333">
    <property type="component" value="Unassembled WGS sequence"/>
</dbReference>
<accession>A0A5B0KUB0</accession>
<sequence length="51" mass="5703">MQSAVRRQSQDGNATDRRSCCGATYTLVIPLYRRPLSRPLPERISPSRIGA</sequence>
<organism evidence="1 2">
    <name type="scientific">Azospirillum argentinense</name>
    <dbReference type="NCBI Taxonomy" id="2970906"/>
    <lineage>
        <taxon>Bacteria</taxon>
        <taxon>Pseudomonadati</taxon>
        <taxon>Pseudomonadota</taxon>
        <taxon>Alphaproteobacteria</taxon>
        <taxon>Rhodospirillales</taxon>
        <taxon>Azospirillaceae</taxon>
        <taxon>Azospirillum</taxon>
    </lineage>
</organism>
<protein>
    <submittedName>
        <fullName evidence="1">Uncharacterized protein</fullName>
    </submittedName>
</protein>
<dbReference type="EMBL" id="VEWN01000006">
    <property type="protein sequence ID" value="KAA1055649.1"/>
    <property type="molecule type" value="Genomic_DNA"/>
</dbReference>
<evidence type="ECO:0000313" key="2">
    <source>
        <dbReference type="Proteomes" id="UP000325333"/>
    </source>
</evidence>
<proteinExistence type="predicted"/>